<evidence type="ECO:0000259" key="1">
    <source>
        <dbReference type="SMART" id="SM00953"/>
    </source>
</evidence>
<dbReference type="AlphaFoldDB" id="A0A246JN02"/>
<evidence type="ECO:0000313" key="3">
    <source>
        <dbReference type="Proteomes" id="UP000197361"/>
    </source>
</evidence>
<feature type="domain" description="RES" evidence="1">
    <location>
        <begin position="75"/>
        <end position="211"/>
    </location>
</feature>
<comment type="caution">
    <text evidence="2">The sequence shown here is derived from an EMBL/GenBank/DDBJ whole genome shotgun (WGS) entry which is preliminary data.</text>
</comment>
<dbReference type="EMBL" id="NISK01000005">
    <property type="protein sequence ID" value="OWQ93997.1"/>
    <property type="molecule type" value="Genomic_DNA"/>
</dbReference>
<dbReference type="SMART" id="SM00953">
    <property type="entry name" value="RES"/>
    <property type="match status" value="1"/>
</dbReference>
<sequence>MSMTTAPASERTPNSEHFRAYRGKLWRIVEAQHRISTNRLVAGAHDQALLEQLVDEVKPSLPAAARQIHYLLATPFRYGHMSSSRFRRAGEKPGIFYAAESIATAIAETAYWRLRFYARSPGFQPPNTTVEHSAISVTIAMDRLLDLCAPPYLEAASLWIAPDDYSACQLFAAGARGIDAQAVRYASVRDLQHRENVAILDALAFRDRAPRNAQTWHFRYELGELTALGAFPSNERFSFCPSDFGL</sequence>
<dbReference type="Pfam" id="PF08808">
    <property type="entry name" value="RES"/>
    <property type="match status" value="1"/>
</dbReference>
<dbReference type="Proteomes" id="UP000197361">
    <property type="component" value="Unassembled WGS sequence"/>
</dbReference>
<accession>A0A246JN02</accession>
<reference evidence="2 3" key="1">
    <citation type="journal article" date="2010" name="Int. J. Syst. Evol. Microbiol.">
        <title>Sphingopyxis bauzanensis sp. nov., a psychrophilic bacterium isolated from soil.</title>
        <authorList>
            <person name="Zhang D.C."/>
            <person name="Liu H.C."/>
            <person name="Xin Y.H."/>
            <person name="Zhou Y.G."/>
            <person name="Schinner F."/>
            <person name="Margesin R."/>
        </authorList>
    </citation>
    <scope>NUCLEOTIDE SEQUENCE [LARGE SCALE GENOMIC DNA]</scope>
    <source>
        <strain evidence="2 3">DSM 22271</strain>
    </source>
</reference>
<keyword evidence="3" id="KW-1185">Reference proteome</keyword>
<evidence type="ECO:0000313" key="2">
    <source>
        <dbReference type="EMBL" id="OWQ93997.1"/>
    </source>
</evidence>
<protein>
    <recommendedName>
        <fullName evidence="1">RES domain-containing protein</fullName>
    </recommendedName>
</protein>
<gene>
    <name evidence="2" type="ORF">CDQ92_18355</name>
</gene>
<dbReference type="OrthoDB" id="7300555at2"/>
<organism evidence="2 3">
    <name type="scientific">Sphingopyxis bauzanensis</name>
    <dbReference type="NCBI Taxonomy" id="651663"/>
    <lineage>
        <taxon>Bacteria</taxon>
        <taxon>Pseudomonadati</taxon>
        <taxon>Pseudomonadota</taxon>
        <taxon>Alphaproteobacteria</taxon>
        <taxon>Sphingomonadales</taxon>
        <taxon>Sphingomonadaceae</taxon>
        <taxon>Sphingopyxis</taxon>
    </lineage>
</organism>
<proteinExistence type="predicted"/>
<dbReference type="InterPro" id="IPR014914">
    <property type="entry name" value="RES_dom"/>
</dbReference>
<name>A0A246JN02_9SPHN</name>